<comment type="similarity">
    <text evidence="1">Belongs to the aldehyde dehydrogenase family.</text>
</comment>
<evidence type="ECO:0000256" key="1">
    <source>
        <dbReference type="ARBA" id="ARBA00009986"/>
    </source>
</evidence>
<dbReference type="Proteomes" id="UP001185737">
    <property type="component" value="Unassembled WGS sequence"/>
</dbReference>
<evidence type="ECO:0000313" key="4">
    <source>
        <dbReference type="EMBL" id="MDV6283593.1"/>
    </source>
</evidence>
<proteinExistence type="inferred from homology"/>
<dbReference type="RefSeq" id="WP_317569778.1">
    <property type="nucleotide sequence ID" value="NZ_JAWLKA010000014.1"/>
</dbReference>
<organism evidence="4 5">
    <name type="scientific">Rhodococcus jostii</name>
    <dbReference type="NCBI Taxonomy" id="132919"/>
    <lineage>
        <taxon>Bacteria</taxon>
        <taxon>Bacillati</taxon>
        <taxon>Actinomycetota</taxon>
        <taxon>Actinomycetes</taxon>
        <taxon>Mycobacteriales</taxon>
        <taxon>Nocardiaceae</taxon>
        <taxon>Rhodococcus</taxon>
    </lineage>
</organism>
<dbReference type="SUPFAM" id="SSF53720">
    <property type="entry name" value="ALDH-like"/>
    <property type="match status" value="1"/>
</dbReference>
<dbReference type="Gene3D" id="3.40.605.10">
    <property type="entry name" value="Aldehyde Dehydrogenase, Chain A, domain 1"/>
    <property type="match status" value="1"/>
</dbReference>
<evidence type="ECO:0000313" key="5">
    <source>
        <dbReference type="Proteomes" id="UP001185737"/>
    </source>
</evidence>
<dbReference type="GO" id="GO:0016491">
    <property type="term" value="F:oxidoreductase activity"/>
    <property type="evidence" value="ECO:0007669"/>
    <property type="project" value="UniProtKB-KW"/>
</dbReference>
<sequence length="508" mass="54845">MTATPHYTQFIDGSWVDTDRTFDIIDPANGELVATAARGSVENLDQAVAAAQAAHARGEWRSKTPDERADILSAMVADMSERMDELVALHVKENGVTIRQAMAFHVGYSISHLQYFADLARTYEFERSGPQLSYPTLASGIVRREPIGVVGGIVPWNFPLLLAVWKLGPALAAGNTIVLKPDEKTPLTLLELAKSAERAGLPKGVLNIVTGAGEEVGARLAAHPDVRKIAFTGSTAVGREISKLAAENIKKVTLELGGKGPNIVLADADIASAVDGALFACFLYAGQACESGTRLLLPESLHDEFVDRLVQRAATIKVGDPSEFDTDIGPVISAEQHARILDYIEIGQKEGATLAFGGEPPTGAQFEQGNWVRPTIFTDVTPDMRIAREEIFGPVLSVLKYRTVDDAVAIANDSEYGLSAGVWSEDLEAALDVAARIESGTVWINDWHMVNALYPFGGYKQSGNGRELGPHALDEYTEEKFVHVDLSRSLDRKVYDLVLPAAQAAVDR</sequence>
<keyword evidence="2 4" id="KW-0560">Oxidoreductase</keyword>
<dbReference type="PANTHER" id="PTHR42804:SF1">
    <property type="entry name" value="ALDEHYDE DEHYDROGENASE-RELATED"/>
    <property type="match status" value="1"/>
</dbReference>
<comment type="caution">
    <text evidence="4">The sequence shown here is derived from an EMBL/GenBank/DDBJ whole genome shotgun (WGS) entry which is preliminary data.</text>
</comment>
<dbReference type="CDD" id="cd07138">
    <property type="entry name" value="ALDH_CddD_SSP0762"/>
    <property type="match status" value="1"/>
</dbReference>
<name>A0ABU4CJE6_RHOJO</name>
<reference evidence="4 5" key="1">
    <citation type="submission" date="2023-10" db="EMBL/GenBank/DDBJ databases">
        <title>Development of a sustainable strategy for remediation of hydrocarbon-contaminated territories based on the waste exchange concept.</title>
        <authorList>
            <person name="Krivoruchko A."/>
        </authorList>
    </citation>
    <scope>NUCLEOTIDE SEQUENCE [LARGE SCALE GENOMIC DNA]</scope>
    <source>
        <strain evidence="4 5">IEGM 60</strain>
    </source>
</reference>
<protein>
    <submittedName>
        <fullName evidence="4">Aldehyde dehydrogenase family protein</fullName>
        <ecNumber evidence="4">1.2.1.-</ecNumber>
    </submittedName>
</protein>
<dbReference type="EC" id="1.2.1.-" evidence="4"/>
<evidence type="ECO:0000259" key="3">
    <source>
        <dbReference type="Pfam" id="PF00171"/>
    </source>
</evidence>
<dbReference type="InterPro" id="IPR016163">
    <property type="entry name" value="Ald_DH_C"/>
</dbReference>
<dbReference type="Pfam" id="PF00171">
    <property type="entry name" value="Aldedh"/>
    <property type="match status" value="1"/>
</dbReference>
<dbReference type="PANTHER" id="PTHR42804">
    <property type="entry name" value="ALDEHYDE DEHYDROGENASE"/>
    <property type="match status" value="1"/>
</dbReference>
<gene>
    <name evidence="4" type="ORF">R3Q59_24160</name>
</gene>
<dbReference type="InterPro" id="IPR016161">
    <property type="entry name" value="Ald_DH/histidinol_DH"/>
</dbReference>
<keyword evidence="5" id="KW-1185">Reference proteome</keyword>
<dbReference type="InterPro" id="IPR015590">
    <property type="entry name" value="Aldehyde_DH_dom"/>
</dbReference>
<dbReference type="InterPro" id="IPR016162">
    <property type="entry name" value="Ald_DH_N"/>
</dbReference>
<dbReference type="EMBL" id="JAWLKA010000014">
    <property type="protein sequence ID" value="MDV6283593.1"/>
    <property type="molecule type" value="Genomic_DNA"/>
</dbReference>
<accession>A0ABU4CJE6</accession>
<evidence type="ECO:0000256" key="2">
    <source>
        <dbReference type="ARBA" id="ARBA00023002"/>
    </source>
</evidence>
<dbReference type="Gene3D" id="3.40.309.10">
    <property type="entry name" value="Aldehyde Dehydrogenase, Chain A, domain 2"/>
    <property type="match status" value="1"/>
</dbReference>
<feature type="domain" description="Aldehyde dehydrogenase" evidence="3">
    <location>
        <begin position="15"/>
        <end position="482"/>
    </location>
</feature>